<dbReference type="EMBL" id="JAHKKG010000003">
    <property type="protein sequence ID" value="MBU2663624.1"/>
    <property type="molecule type" value="Genomic_DNA"/>
</dbReference>
<dbReference type="PANTHER" id="PTHR42686:SF1">
    <property type="entry name" value="GH17980P-RELATED"/>
    <property type="match status" value="1"/>
</dbReference>
<comment type="caution">
    <text evidence="2">The sequence shown here is derived from an EMBL/GenBank/DDBJ whole genome shotgun (WGS) entry which is preliminary data.</text>
</comment>
<evidence type="ECO:0000313" key="3">
    <source>
        <dbReference type="Proteomes" id="UP001519654"/>
    </source>
</evidence>
<protein>
    <submittedName>
        <fullName evidence="2">Aldo/keto reductase</fullName>
    </submittedName>
</protein>
<feature type="domain" description="NADP-dependent oxidoreductase" evidence="1">
    <location>
        <begin position="36"/>
        <end position="307"/>
    </location>
</feature>
<proteinExistence type="predicted"/>
<dbReference type="InterPro" id="IPR023210">
    <property type="entry name" value="NADP_OxRdtase_dom"/>
</dbReference>
<accession>A0ABS5YJH3</accession>
<gene>
    <name evidence="2" type="ORF">KOI35_08910</name>
</gene>
<dbReference type="RefSeq" id="WP_215785612.1">
    <property type="nucleotide sequence ID" value="NZ_JAHKKG010000003.1"/>
</dbReference>
<dbReference type="Pfam" id="PF00248">
    <property type="entry name" value="Aldo_ket_red"/>
    <property type="match status" value="1"/>
</dbReference>
<organism evidence="2 3">
    <name type="scientific">Paractinoplanes bogorensis</name>
    <dbReference type="NCBI Taxonomy" id="1610840"/>
    <lineage>
        <taxon>Bacteria</taxon>
        <taxon>Bacillati</taxon>
        <taxon>Actinomycetota</taxon>
        <taxon>Actinomycetes</taxon>
        <taxon>Micromonosporales</taxon>
        <taxon>Micromonosporaceae</taxon>
        <taxon>Paractinoplanes</taxon>
    </lineage>
</organism>
<evidence type="ECO:0000313" key="2">
    <source>
        <dbReference type="EMBL" id="MBU2663624.1"/>
    </source>
</evidence>
<dbReference type="InterPro" id="IPR036812">
    <property type="entry name" value="NAD(P)_OxRdtase_dom_sf"/>
</dbReference>
<dbReference type="InterPro" id="IPR020471">
    <property type="entry name" value="AKR"/>
</dbReference>
<dbReference type="Proteomes" id="UP001519654">
    <property type="component" value="Unassembled WGS sequence"/>
</dbReference>
<dbReference type="PANTHER" id="PTHR42686">
    <property type="entry name" value="GH17980P-RELATED"/>
    <property type="match status" value="1"/>
</dbReference>
<keyword evidence="3" id="KW-1185">Reference proteome</keyword>
<sequence>MRTKPLGRTGREVSVIGMGTAFLGRPPSESAALTAGAYEIDHQLGLEALVAGLRAGVTLIDTAPFYRTEPIVGEALRASGVDRASVTVMTKAGRPGIGEFDFSRDAVLRHVEGSLERLGLDHLDVVSIHDAVHEDPDFIMSDKGAYGGLAQLRDEGVIGAVGTACYDPDLNARYIATGGFDTAVCSASWSMLNLTLADKILPAAREHNVGLLIAEPLERGLLAVGVEPGREYADRKFSPAVLARVTEIQQLCAEYGVSILAAGLQWLVRADQVSASIPGAANANEAIANAAAGDTELPEEFWTRLDPLVTHWQRADLGIEIK</sequence>
<dbReference type="Gene3D" id="3.20.20.100">
    <property type="entry name" value="NADP-dependent oxidoreductase domain"/>
    <property type="match status" value="1"/>
</dbReference>
<dbReference type="PRINTS" id="PR00069">
    <property type="entry name" value="ALDKETRDTASE"/>
</dbReference>
<name>A0ABS5YJH3_9ACTN</name>
<evidence type="ECO:0000259" key="1">
    <source>
        <dbReference type="Pfam" id="PF00248"/>
    </source>
</evidence>
<reference evidence="2 3" key="1">
    <citation type="submission" date="2021-06" db="EMBL/GenBank/DDBJ databases">
        <title>Actinoplanes lichenicola sp. nov., and Actinoplanes ovalisporus sp. nov., isolated from lichen in Thailand.</title>
        <authorList>
            <person name="Saeng-In P."/>
            <person name="Kanchanasin P."/>
            <person name="Yuki M."/>
            <person name="Kudo T."/>
            <person name="Ohkuma M."/>
            <person name="Phongsopitanun W."/>
            <person name="Tanasupawat S."/>
        </authorList>
    </citation>
    <scope>NUCLEOTIDE SEQUENCE [LARGE SCALE GENOMIC DNA]</scope>
    <source>
        <strain evidence="2 3">NBRC 110975</strain>
    </source>
</reference>
<dbReference type="SUPFAM" id="SSF51430">
    <property type="entry name" value="NAD(P)-linked oxidoreductase"/>
    <property type="match status" value="1"/>
</dbReference>